<dbReference type="EMBL" id="DOEK01000004">
    <property type="protein sequence ID" value="HBP28100.1"/>
    <property type="molecule type" value="Genomic_DNA"/>
</dbReference>
<evidence type="ECO:0000259" key="1">
    <source>
        <dbReference type="Pfam" id="PF07978"/>
    </source>
</evidence>
<dbReference type="Gene3D" id="3.30.70.100">
    <property type="match status" value="1"/>
</dbReference>
<proteinExistence type="predicted"/>
<sequence>MAPLVAQPLSKRSRVQNRVGMASIYISEVGSLNKFIQITAHDNYAAIEALKQRLAANAEWRVSQSCGRSCCFPNHENSPTNTNVIKGIREAIGQ</sequence>
<dbReference type="InterPro" id="IPR012577">
    <property type="entry name" value="NIPSNAP"/>
</dbReference>
<organism evidence="2 3">
    <name type="scientific">Advenella kashmirensis</name>
    <dbReference type="NCBI Taxonomy" id="310575"/>
    <lineage>
        <taxon>Bacteria</taxon>
        <taxon>Pseudomonadati</taxon>
        <taxon>Pseudomonadota</taxon>
        <taxon>Betaproteobacteria</taxon>
        <taxon>Burkholderiales</taxon>
        <taxon>Alcaligenaceae</taxon>
    </lineage>
</organism>
<dbReference type="InterPro" id="IPR011008">
    <property type="entry name" value="Dimeric_a/b-barrel"/>
</dbReference>
<dbReference type="Pfam" id="PF07978">
    <property type="entry name" value="NIPSNAP"/>
    <property type="match status" value="1"/>
</dbReference>
<gene>
    <name evidence="2" type="ORF">DD666_01625</name>
</gene>
<dbReference type="AlphaFoldDB" id="A0A356LAR1"/>
<accession>A0A356LAR1</accession>
<dbReference type="SUPFAM" id="SSF54909">
    <property type="entry name" value="Dimeric alpha+beta barrel"/>
    <property type="match status" value="1"/>
</dbReference>
<comment type="caution">
    <text evidence="2">The sequence shown here is derived from an EMBL/GenBank/DDBJ whole genome shotgun (WGS) entry which is preliminary data.</text>
</comment>
<evidence type="ECO:0000313" key="3">
    <source>
        <dbReference type="Proteomes" id="UP000264036"/>
    </source>
</evidence>
<reference evidence="2 3" key="1">
    <citation type="journal article" date="2018" name="Nat. Biotechnol.">
        <title>A standardized bacterial taxonomy based on genome phylogeny substantially revises the tree of life.</title>
        <authorList>
            <person name="Parks D.H."/>
            <person name="Chuvochina M."/>
            <person name="Waite D.W."/>
            <person name="Rinke C."/>
            <person name="Skarshewski A."/>
            <person name="Chaumeil P.A."/>
            <person name="Hugenholtz P."/>
        </authorList>
    </citation>
    <scope>NUCLEOTIDE SEQUENCE [LARGE SCALE GENOMIC DNA]</scope>
    <source>
        <strain evidence="2">UBA10707</strain>
    </source>
</reference>
<feature type="domain" description="NIPSNAP" evidence="1">
    <location>
        <begin position="21"/>
        <end position="62"/>
    </location>
</feature>
<name>A0A356LAR1_9BURK</name>
<evidence type="ECO:0000313" key="2">
    <source>
        <dbReference type="EMBL" id="HBP28100.1"/>
    </source>
</evidence>
<protein>
    <recommendedName>
        <fullName evidence="1">NIPSNAP domain-containing protein</fullName>
    </recommendedName>
</protein>
<dbReference type="Proteomes" id="UP000264036">
    <property type="component" value="Unassembled WGS sequence"/>
</dbReference>